<dbReference type="GO" id="GO:0046872">
    <property type="term" value="F:metal ion binding"/>
    <property type="evidence" value="ECO:0007669"/>
    <property type="project" value="UniProtKB-UniRule"/>
</dbReference>
<dbReference type="Gene3D" id="1.10.1370.10">
    <property type="entry name" value="Neurolysin, domain 3"/>
    <property type="match status" value="1"/>
</dbReference>
<dbReference type="SUPFAM" id="SSF55486">
    <property type="entry name" value="Metalloproteases ('zincins'), catalytic domain"/>
    <property type="match status" value="1"/>
</dbReference>
<evidence type="ECO:0000313" key="9">
    <source>
        <dbReference type="EMBL" id="KAF2636763.1"/>
    </source>
</evidence>
<accession>A0A6A6RQP9</accession>
<dbReference type="GO" id="GO:0006518">
    <property type="term" value="P:peptide metabolic process"/>
    <property type="evidence" value="ECO:0007669"/>
    <property type="project" value="TreeGrafter"/>
</dbReference>
<evidence type="ECO:0000256" key="4">
    <source>
        <dbReference type="ARBA" id="ARBA00022801"/>
    </source>
</evidence>
<sequence>MLHRNHAVPPQAPVIFTATVQSIHQDNKIICDNTRALLNSLTKNVTPEEATFNNVLRPLANDENQRQLVSNMLSLHLKVSTDPALREASAEAEKERSHFMIDCTAREDIFRLIESVYQKNQDLDTESIKLLREERRRYIRNGLGLPSETERRRLKDIRKRLGTISSKFIQNLDDVQHEIWLSPEELAGVPDAVVDRLGRGVGCFEGKVKITSKESDIGPLMQFVLSPEVRRRILEFRLDVGKENVPLFAEAVGLRHEAAQILGYDSHAALRLEDKMAKTPETVMTFLNDLCDRAFRNKSKDVEELLHTKQADLSARGLPIEGELYKWDLPFYTRLLKEKEYSIDVWKIAEYFPLHPTVNAMLSLFGNLMGFLFIEIKDDEDRAQISPTGNASDITWHEDVILYNVWNDSREGNEFAGYLYLDLHPRHGKFGGAQCYPLQLGFSHSTNGDRHYPSTVLLTNFAKPTKDKPSLLKHNEVVMLFHELGHGMHDLSGRCQYSRFHGAETVSDFNEAPSQMLENWCWDSTGLKSLSSHYETGEPLPDGMIEAIIRTKRVQPSLGLLQQLRMCLFDMAIHDRRNENEELDFAAVYSDYVELDGINGTDDRDGYATWRHLCEGYDAGMYSYLWSKVIASDMFDSVFRRDPMDRAEGGRYRHMVLEKGGSQDEIVTLVDFLGREPRSDAFFDDLGLD</sequence>
<evidence type="ECO:0000256" key="3">
    <source>
        <dbReference type="ARBA" id="ARBA00022723"/>
    </source>
</evidence>
<dbReference type="EMBL" id="MU006796">
    <property type="protein sequence ID" value="KAF2636763.1"/>
    <property type="molecule type" value="Genomic_DNA"/>
</dbReference>
<dbReference type="InterPro" id="IPR024080">
    <property type="entry name" value="Neurolysin/TOP_N"/>
</dbReference>
<keyword evidence="5 7" id="KW-0862">Zinc</keyword>
<evidence type="ECO:0000256" key="6">
    <source>
        <dbReference type="ARBA" id="ARBA00023049"/>
    </source>
</evidence>
<evidence type="ECO:0000259" key="8">
    <source>
        <dbReference type="Pfam" id="PF01432"/>
    </source>
</evidence>
<dbReference type="OrthoDB" id="534666at2759"/>
<dbReference type="Gene3D" id="3.40.390.10">
    <property type="entry name" value="Collagenase (Catalytic Domain)"/>
    <property type="match status" value="1"/>
</dbReference>
<keyword evidence="10" id="KW-1185">Reference proteome</keyword>
<dbReference type="FunFam" id="3.40.390.10:FF:000074">
    <property type="entry name" value="Metalloprotease"/>
    <property type="match status" value="1"/>
</dbReference>
<proteinExistence type="inferred from homology"/>
<dbReference type="PANTHER" id="PTHR11804:SF84">
    <property type="entry name" value="SACCHAROLYSIN"/>
    <property type="match status" value="1"/>
</dbReference>
<keyword evidence="3 7" id="KW-0479">Metal-binding</keyword>
<dbReference type="Gene3D" id="1.20.1050.40">
    <property type="entry name" value="Endopeptidase. Chain P, domain 1"/>
    <property type="match status" value="1"/>
</dbReference>
<dbReference type="CDD" id="cd06455">
    <property type="entry name" value="M3A_TOP"/>
    <property type="match status" value="1"/>
</dbReference>
<evidence type="ECO:0000256" key="2">
    <source>
        <dbReference type="ARBA" id="ARBA00022670"/>
    </source>
</evidence>
<keyword evidence="6 7" id="KW-0482">Metalloprotease</keyword>
<gene>
    <name evidence="9" type="ORF">P280DRAFT_434333</name>
</gene>
<dbReference type="Proteomes" id="UP000799753">
    <property type="component" value="Unassembled WGS sequence"/>
</dbReference>
<evidence type="ECO:0000256" key="5">
    <source>
        <dbReference type="ARBA" id="ARBA00022833"/>
    </source>
</evidence>
<feature type="domain" description="Peptidase M3A/M3B catalytic" evidence="8">
    <location>
        <begin position="228"/>
        <end position="687"/>
    </location>
</feature>
<reference evidence="9" key="1">
    <citation type="journal article" date="2020" name="Stud. Mycol.">
        <title>101 Dothideomycetes genomes: a test case for predicting lifestyles and emergence of pathogens.</title>
        <authorList>
            <person name="Haridas S."/>
            <person name="Albert R."/>
            <person name="Binder M."/>
            <person name="Bloem J."/>
            <person name="Labutti K."/>
            <person name="Salamov A."/>
            <person name="Andreopoulos B."/>
            <person name="Baker S."/>
            <person name="Barry K."/>
            <person name="Bills G."/>
            <person name="Bluhm B."/>
            <person name="Cannon C."/>
            <person name="Castanera R."/>
            <person name="Culley D."/>
            <person name="Daum C."/>
            <person name="Ezra D."/>
            <person name="Gonzalez J."/>
            <person name="Henrissat B."/>
            <person name="Kuo A."/>
            <person name="Liang C."/>
            <person name="Lipzen A."/>
            <person name="Lutzoni F."/>
            <person name="Magnuson J."/>
            <person name="Mondo S."/>
            <person name="Nolan M."/>
            <person name="Ohm R."/>
            <person name="Pangilinan J."/>
            <person name="Park H.-J."/>
            <person name="Ramirez L."/>
            <person name="Alfaro M."/>
            <person name="Sun H."/>
            <person name="Tritt A."/>
            <person name="Yoshinaga Y."/>
            <person name="Zwiers L.-H."/>
            <person name="Turgeon B."/>
            <person name="Goodwin S."/>
            <person name="Spatafora J."/>
            <person name="Crous P."/>
            <person name="Grigoriev I."/>
        </authorList>
    </citation>
    <scope>NUCLEOTIDE SEQUENCE</scope>
    <source>
        <strain evidence="9">CBS 473.64</strain>
    </source>
</reference>
<dbReference type="GO" id="GO:0006508">
    <property type="term" value="P:proteolysis"/>
    <property type="evidence" value="ECO:0007669"/>
    <property type="project" value="UniProtKB-KW"/>
</dbReference>
<keyword evidence="4 7" id="KW-0378">Hydrolase</keyword>
<evidence type="ECO:0000256" key="7">
    <source>
        <dbReference type="RuleBase" id="RU003435"/>
    </source>
</evidence>
<evidence type="ECO:0000256" key="1">
    <source>
        <dbReference type="ARBA" id="ARBA00006040"/>
    </source>
</evidence>
<comment type="similarity">
    <text evidence="1 7">Belongs to the peptidase M3 family.</text>
</comment>
<dbReference type="AlphaFoldDB" id="A0A6A6RQP9"/>
<dbReference type="PANTHER" id="PTHR11804">
    <property type="entry name" value="PROTEASE M3 THIMET OLIGOPEPTIDASE-RELATED"/>
    <property type="match status" value="1"/>
</dbReference>
<dbReference type="Pfam" id="PF01432">
    <property type="entry name" value="Peptidase_M3"/>
    <property type="match status" value="1"/>
</dbReference>
<protein>
    <submittedName>
        <fullName evidence="9">Peptidase family M3</fullName>
    </submittedName>
</protein>
<dbReference type="InterPro" id="IPR024077">
    <property type="entry name" value="Neurolysin/TOP_dom2"/>
</dbReference>
<name>A0A6A6RQP9_9PLEO</name>
<dbReference type="InterPro" id="IPR045090">
    <property type="entry name" value="Pept_M3A_M3B"/>
</dbReference>
<keyword evidence="2 7" id="KW-0645">Protease</keyword>
<comment type="cofactor">
    <cofactor evidence="7">
        <name>Zn(2+)</name>
        <dbReference type="ChEBI" id="CHEBI:29105"/>
    </cofactor>
    <text evidence="7">Binds 1 zinc ion.</text>
</comment>
<evidence type="ECO:0000313" key="10">
    <source>
        <dbReference type="Proteomes" id="UP000799753"/>
    </source>
</evidence>
<organism evidence="9 10">
    <name type="scientific">Massarina eburnea CBS 473.64</name>
    <dbReference type="NCBI Taxonomy" id="1395130"/>
    <lineage>
        <taxon>Eukaryota</taxon>
        <taxon>Fungi</taxon>
        <taxon>Dikarya</taxon>
        <taxon>Ascomycota</taxon>
        <taxon>Pezizomycotina</taxon>
        <taxon>Dothideomycetes</taxon>
        <taxon>Pleosporomycetidae</taxon>
        <taxon>Pleosporales</taxon>
        <taxon>Massarineae</taxon>
        <taxon>Massarinaceae</taxon>
        <taxon>Massarina</taxon>
    </lineage>
</organism>
<dbReference type="GO" id="GO:0004222">
    <property type="term" value="F:metalloendopeptidase activity"/>
    <property type="evidence" value="ECO:0007669"/>
    <property type="project" value="InterPro"/>
</dbReference>
<dbReference type="InterPro" id="IPR001567">
    <property type="entry name" value="Pept_M3A_M3B_dom"/>
</dbReference>
<dbReference type="InterPro" id="IPR024079">
    <property type="entry name" value="MetalloPept_cat_dom_sf"/>
</dbReference>
<dbReference type="GO" id="GO:0005758">
    <property type="term" value="C:mitochondrial intermembrane space"/>
    <property type="evidence" value="ECO:0007669"/>
    <property type="project" value="TreeGrafter"/>
</dbReference>